<dbReference type="GO" id="GO:0005261">
    <property type="term" value="F:monoatomic cation channel activity"/>
    <property type="evidence" value="ECO:0007669"/>
    <property type="project" value="TreeGrafter"/>
</dbReference>
<feature type="transmembrane region" description="Helical" evidence="3">
    <location>
        <begin position="476"/>
        <end position="496"/>
    </location>
</feature>
<dbReference type="GO" id="GO:0016020">
    <property type="term" value="C:membrane"/>
    <property type="evidence" value="ECO:0007669"/>
    <property type="project" value="InterPro"/>
</dbReference>
<dbReference type="AlphaFoldDB" id="A0A0A1TXS4"/>
<feature type="transmembrane region" description="Helical" evidence="3">
    <location>
        <begin position="450"/>
        <end position="470"/>
    </location>
</feature>
<feature type="transmembrane region" description="Helical" evidence="3">
    <location>
        <begin position="356"/>
        <end position="376"/>
    </location>
</feature>
<keyword evidence="3" id="KW-1133">Transmembrane helix</keyword>
<dbReference type="RefSeq" id="XP_004185500.1">
    <property type="nucleotide sequence ID" value="XM_004185452.1"/>
</dbReference>
<dbReference type="PANTHER" id="PTHR13167:SF25">
    <property type="entry name" value="PIEZO-TYPE MECHANOSENSITIVE ION CHANNEL COMPONENT"/>
    <property type="match status" value="1"/>
</dbReference>
<feature type="coiled-coil region" evidence="1">
    <location>
        <begin position="590"/>
        <end position="617"/>
    </location>
</feature>
<feature type="transmembrane region" description="Helical" evidence="3">
    <location>
        <begin position="139"/>
        <end position="156"/>
    </location>
</feature>
<evidence type="ECO:0000256" key="2">
    <source>
        <dbReference type="SAM" id="MobiDB-lite"/>
    </source>
</evidence>
<evidence type="ECO:0000256" key="1">
    <source>
        <dbReference type="SAM" id="Coils"/>
    </source>
</evidence>
<dbReference type="KEGG" id="eiv:EIN_328210"/>
<organism evidence="4 5">
    <name type="scientific">Entamoeba invadens IP1</name>
    <dbReference type="NCBI Taxonomy" id="370355"/>
    <lineage>
        <taxon>Eukaryota</taxon>
        <taxon>Amoebozoa</taxon>
        <taxon>Evosea</taxon>
        <taxon>Archamoebae</taxon>
        <taxon>Mastigamoebida</taxon>
        <taxon>Entamoebidae</taxon>
        <taxon>Entamoeba</taxon>
    </lineage>
</organism>
<feature type="region of interest" description="Disordered" evidence="2">
    <location>
        <begin position="717"/>
        <end position="744"/>
    </location>
</feature>
<evidence type="ECO:0000313" key="4">
    <source>
        <dbReference type="EMBL" id="ELP86154.1"/>
    </source>
</evidence>
<dbReference type="InterPro" id="IPR027272">
    <property type="entry name" value="Piezo"/>
</dbReference>
<name>A0A0A1TXS4_ENTIV</name>
<feature type="transmembrane region" description="Helical" evidence="3">
    <location>
        <begin position="82"/>
        <end position="105"/>
    </location>
</feature>
<feature type="transmembrane region" description="Helical" evidence="3">
    <location>
        <begin position="804"/>
        <end position="825"/>
    </location>
</feature>
<proteinExistence type="predicted"/>
<dbReference type="VEuPathDB" id="AmoebaDB:EIN_328210"/>
<feature type="transmembrane region" description="Helical" evidence="3">
    <location>
        <begin position="40"/>
        <end position="62"/>
    </location>
</feature>
<evidence type="ECO:0008006" key="6">
    <source>
        <dbReference type="Google" id="ProtNLM"/>
    </source>
</evidence>
<keyword evidence="5" id="KW-1185">Reference proteome</keyword>
<feature type="non-terminal residue" evidence="4">
    <location>
        <position position="916"/>
    </location>
</feature>
<dbReference type="GO" id="GO:0042391">
    <property type="term" value="P:regulation of membrane potential"/>
    <property type="evidence" value="ECO:0007669"/>
    <property type="project" value="TreeGrafter"/>
</dbReference>
<keyword evidence="3" id="KW-0472">Membrane</keyword>
<dbReference type="GeneID" id="14885115"/>
<dbReference type="EMBL" id="KB207015">
    <property type="protein sequence ID" value="ELP86154.1"/>
    <property type="molecule type" value="Genomic_DNA"/>
</dbReference>
<feature type="transmembrane region" description="Helical" evidence="3">
    <location>
        <begin position="6"/>
        <end position="33"/>
    </location>
</feature>
<gene>
    <name evidence="4" type="ORF">EIN_328210</name>
</gene>
<feature type="transmembrane region" description="Helical" evidence="3">
    <location>
        <begin position="837"/>
        <end position="857"/>
    </location>
</feature>
<feature type="transmembrane region" description="Helical" evidence="3">
    <location>
        <begin position="168"/>
        <end position="188"/>
    </location>
</feature>
<dbReference type="Proteomes" id="UP000014680">
    <property type="component" value="Unassembled WGS sequence"/>
</dbReference>
<feature type="transmembrane region" description="Helical" evidence="3">
    <location>
        <begin position="503"/>
        <end position="521"/>
    </location>
</feature>
<feature type="transmembrane region" description="Helical" evidence="3">
    <location>
        <begin position="329"/>
        <end position="349"/>
    </location>
</feature>
<feature type="transmembrane region" description="Helical" evidence="3">
    <location>
        <begin position="864"/>
        <end position="885"/>
    </location>
</feature>
<dbReference type="GO" id="GO:0008381">
    <property type="term" value="F:mechanosensitive monoatomic ion channel activity"/>
    <property type="evidence" value="ECO:0007669"/>
    <property type="project" value="InterPro"/>
</dbReference>
<keyword evidence="3" id="KW-0812">Transmembrane</keyword>
<accession>A0A0A1TXS4</accession>
<dbReference type="GO" id="GO:0050982">
    <property type="term" value="P:detection of mechanical stimulus"/>
    <property type="evidence" value="ECO:0007669"/>
    <property type="project" value="TreeGrafter"/>
</dbReference>
<feature type="transmembrane region" description="Helical" evidence="3">
    <location>
        <begin position="226"/>
        <end position="245"/>
    </location>
</feature>
<evidence type="ECO:0000313" key="5">
    <source>
        <dbReference type="Proteomes" id="UP000014680"/>
    </source>
</evidence>
<feature type="transmembrane region" description="Helical" evidence="3">
    <location>
        <begin position="112"/>
        <end position="133"/>
    </location>
</feature>
<feature type="compositionally biased region" description="Polar residues" evidence="2">
    <location>
        <begin position="733"/>
        <end position="744"/>
    </location>
</feature>
<dbReference type="GO" id="GO:0071260">
    <property type="term" value="P:cellular response to mechanical stimulus"/>
    <property type="evidence" value="ECO:0007669"/>
    <property type="project" value="TreeGrafter"/>
</dbReference>
<reference evidence="4 5" key="1">
    <citation type="submission" date="2012-10" db="EMBL/GenBank/DDBJ databases">
        <authorList>
            <person name="Zafar N."/>
            <person name="Inman J."/>
            <person name="Hall N."/>
            <person name="Lorenzi H."/>
            <person name="Caler E."/>
        </authorList>
    </citation>
    <scope>NUCLEOTIDE SEQUENCE [LARGE SCALE GENOMIC DNA]</scope>
    <source>
        <strain evidence="4 5">IP1</strain>
    </source>
</reference>
<sequence length="916" mass="104357">MIVLPAPYMLIPGVLSLPYLVEFLVLSVCIILTTAPIVRLFSLFTIPYSIAHFIVAMVFYFVDFSDHWAYSLLGLSFGKSSQAFFITHQIFVGLIAVFSVFAILTNAKHFEYFHTTLVTTFVSTLFFVSSFLINTSQGGIIPILFFLTSQVLFITPRKLFIYINGSSVFLMFIYLLVLSLWNLFASVADRFGFFDGSDNETLEKAMGFIGFAEVAYPSWIFFSMNYGAYLVFPLICVFTHVTLIGHKEKKTSVAQIATELQTQTENDKDVIDNTVFDKSMSTKLLLIQIAQMTLRTAITLLKVGIQILVKSGLIISLAVMFWVGLTDVSIFGFSFMLISLIFIFVPLSYARRAWPIVIVFTSLIILLQMVIQLSYINVSKIPQYVGLFKFNDNELGNKTIDFDDTHLEELYPKIILLVVANLQFYANLLGSKVSDATYGVKVFYYCASRLIDFWGIFICCVVIATAAFFEDVNLELILYVGALALLVLIQTHFSCYKVIIRTMLPVYSIVFFVILLVRYVVQLTETDEERGDLSEITEWHQVFTNMSMSELGFVKYTTVWQRFKGFLPNIAVIACCAIESRMLFTIPRYLQKVVHERSEKKKRYEKYQEEMNARLERSMANESEMEILAEGPTHDGTLLKQRPPLNFEERSGELKELSSSQILDNEKKTAPEQKISSQAELLRHVRKTEGYKTVPRPQMNRGEDSIQSMRRSELVVPQRELSDTQGPVGMSIDGTTCPQRTPPNQMRLTKNMTSFKMAMKQTMHESFAPNTVSFEGETGDASVYKFIEAPRLVKSSGYFVMRFLAIYIPHISVICAIVIAAYPSIKTKFSEDNKNEVVQTWDILHFLVFLTTMLCLISKRGFNIACAPLLWVCTFCMLVTIIPNFRSINLLIDQSGMFKNVEYKKWAYNLIGIKSC</sequence>
<feature type="non-terminal residue" evidence="4">
    <location>
        <position position="1"/>
    </location>
</feature>
<protein>
    <recommendedName>
        <fullName evidence="6">Piezo non-specific cation channel R-Ras-binding domain-containing protein</fullName>
    </recommendedName>
</protein>
<evidence type="ECO:0000256" key="3">
    <source>
        <dbReference type="SAM" id="Phobius"/>
    </source>
</evidence>
<keyword evidence="1" id="KW-0175">Coiled coil</keyword>
<dbReference type="PANTHER" id="PTHR13167">
    <property type="entry name" value="PIEZO-TYPE MECHANOSENSITIVE ION CHANNEL COMPONENT"/>
    <property type="match status" value="1"/>
</dbReference>
<feature type="transmembrane region" description="Helical" evidence="3">
    <location>
        <begin position="300"/>
        <end position="323"/>
    </location>
</feature>